<feature type="region of interest" description="Disordered" evidence="1">
    <location>
        <begin position="120"/>
        <end position="225"/>
    </location>
</feature>
<organism evidence="2 3">
    <name type="scientific">Sphaerosporella brunnea</name>
    <dbReference type="NCBI Taxonomy" id="1250544"/>
    <lineage>
        <taxon>Eukaryota</taxon>
        <taxon>Fungi</taxon>
        <taxon>Dikarya</taxon>
        <taxon>Ascomycota</taxon>
        <taxon>Pezizomycotina</taxon>
        <taxon>Pezizomycetes</taxon>
        <taxon>Pezizales</taxon>
        <taxon>Pyronemataceae</taxon>
        <taxon>Sphaerosporella</taxon>
    </lineage>
</organism>
<name>A0A5J5F8D2_9PEZI</name>
<feature type="compositionally biased region" description="Low complexity" evidence="1">
    <location>
        <begin position="162"/>
        <end position="189"/>
    </location>
</feature>
<evidence type="ECO:0000313" key="3">
    <source>
        <dbReference type="Proteomes" id="UP000326924"/>
    </source>
</evidence>
<sequence length="326" mass="35218">MSAKSPFKRRSLEDLDLNSDDGSRSDGGNNNKRVRNKTPSKGNSPGPTLIKYLTEVTCGAESLNQRMREILSLFANEKLDSEHVSAWKKMTSVVDELAQTIAAITPTPIAASAAATPYHTATTTPVGSPPPPACRFGSGSPPPPAASRLGPGSPPPDTVPNSSHAPPMAAAPTPTTPLSTHAASATPTSIKRSHEELPPLPTPKKRKLKITINTTDRASWTGPTKRRFSEVSDAVKADGIIKRIKKNHKEGVERSLTGDRKRGAADDFTRWREDVQAKKSRVQYFQDGDPPIEYMVFSDDEDEDDDESPNNASSKEEKEEGGEAEL</sequence>
<proteinExistence type="predicted"/>
<keyword evidence="3" id="KW-1185">Reference proteome</keyword>
<dbReference type="AlphaFoldDB" id="A0A5J5F8D2"/>
<protein>
    <submittedName>
        <fullName evidence="2">Uncharacterized protein</fullName>
    </submittedName>
</protein>
<evidence type="ECO:0000313" key="2">
    <source>
        <dbReference type="EMBL" id="KAA8912871.1"/>
    </source>
</evidence>
<dbReference type="InParanoid" id="A0A5J5F8D2"/>
<gene>
    <name evidence="2" type="ORF">FN846DRAFT_931905</name>
</gene>
<accession>A0A5J5F8D2</accession>
<feature type="region of interest" description="Disordered" evidence="1">
    <location>
        <begin position="284"/>
        <end position="326"/>
    </location>
</feature>
<comment type="caution">
    <text evidence="2">The sequence shown here is derived from an EMBL/GenBank/DDBJ whole genome shotgun (WGS) entry which is preliminary data.</text>
</comment>
<evidence type="ECO:0000256" key="1">
    <source>
        <dbReference type="SAM" id="MobiDB-lite"/>
    </source>
</evidence>
<feature type="compositionally biased region" description="Acidic residues" evidence="1">
    <location>
        <begin position="298"/>
        <end position="308"/>
    </location>
</feature>
<feature type="compositionally biased region" description="Polar residues" evidence="1">
    <location>
        <begin position="211"/>
        <end position="222"/>
    </location>
</feature>
<reference evidence="2 3" key="1">
    <citation type="submission" date="2019-09" db="EMBL/GenBank/DDBJ databases">
        <title>Draft genome of the ectomycorrhizal ascomycete Sphaerosporella brunnea.</title>
        <authorList>
            <consortium name="DOE Joint Genome Institute"/>
            <person name="Benucci G.M."/>
            <person name="Marozzi G."/>
            <person name="Antonielli L."/>
            <person name="Sanchez S."/>
            <person name="Marco P."/>
            <person name="Wang X."/>
            <person name="Falini L.B."/>
            <person name="Barry K."/>
            <person name="Haridas S."/>
            <person name="Lipzen A."/>
            <person name="Labutti K."/>
            <person name="Grigoriev I.V."/>
            <person name="Murat C."/>
            <person name="Martin F."/>
            <person name="Albertini E."/>
            <person name="Donnini D."/>
            <person name="Bonito G."/>
        </authorList>
    </citation>
    <scope>NUCLEOTIDE SEQUENCE [LARGE SCALE GENOMIC DNA]</scope>
    <source>
        <strain evidence="2 3">Sb_GMNB300</strain>
    </source>
</reference>
<dbReference type="Proteomes" id="UP000326924">
    <property type="component" value="Unassembled WGS sequence"/>
</dbReference>
<dbReference type="EMBL" id="VXIS01000019">
    <property type="protein sequence ID" value="KAA8912871.1"/>
    <property type="molecule type" value="Genomic_DNA"/>
</dbReference>
<feature type="region of interest" description="Disordered" evidence="1">
    <location>
        <begin position="1"/>
        <end position="49"/>
    </location>
</feature>